<reference evidence="2 3" key="1">
    <citation type="journal article" date="2019" name="Commun. Biol.">
        <title>The bagworm genome reveals a unique fibroin gene that provides high tensile strength.</title>
        <authorList>
            <person name="Kono N."/>
            <person name="Nakamura H."/>
            <person name="Ohtoshi R."/>
            <person name="Tomita M."/>
            <person name="Numata K."/>
            <person name="Arakawa K."/>
        </authorList>
    </citation>
    <scope>NUCLEOTIDE SEQUENCE [LARGE SCALE GENOMIC DNA]</scope>
</reference>
<organism evidence="2 3">
    <name type="scientific">Eumeta variegata</name>
    <name type="common">Bagworm moth</name>
    <name type="synonym">Eumeta japonica</name>
    <dbReference type="NCBI Taxonomy" id="151549"/>
    <lineage>
        <taxon>Eukaryota</taxon>
        <taxon>Metazoa</taxon>
        <taxon>Ecdysozoa</taxon>
        <taxon>Arthropoda</taxon>
        <taxon>Hexapoda</taxon>
        <taxon>Insecta</taxon>
        <taxon>Pterygota</taxon>
        <taxon>Neoptera</taxon>
        <taxon>Endopterygota</taxon>
        <taxon>Lepidoptera</taxon>
        <taxon>Glossata</taxon>
        <taxon>Ditrysia</taxon>
        <taxon>Tineoidea</taxon>
        <taxon>Psychidae</taxon>
        <taxon>Oiketicinae</taxon>
        <taxon>Eumeta</taxon>
    </lineage>
</organism>
<dbReference type="Proteomes" id="UP000299102">
    <property type="component" value="Unassembled WGS sequence"/>
</dbReference>
<name>A0A4C1V4W3_EUMVA</name>
<dbReference type="AlphaFoldDB" id="A0A4C1V4W3"/>
<keyword evidence="3" id="KW-1185">Reference proteome</keyword>
<feature type="region of interest" description="Disordered" evidence="1">
    <location>
        <begin position="127"/>
        <end position="162"/>
    </location>
</feature>
<proteinExistence type="predicted"/>
<evidence type="ECO:0000256" key="1">
    <source>
        <dbReference type="SAM" id="MobiDB-lite"/>
    </source>
</evidence>
<gene>
    <name evidence="2" type="ORF">EVAR_6754_1</name>
</gene>
<sequence length="162" mass="18610">MSPHEKKRGSKSKAHVHTCSQKRLQKTRRRRRTRERHLGLKYGLESMSENSIAVVMSESLYYEDRVTITYGGAIQLPDATKLEKAMRSQIFESPSSPNRCGREGALTQDNAGANNGRRWIACDATRGHRSDDVHDNMKCDGEWLRRKDSESERGEEMKTKRD</sequence>
<feature type="compositionally biased region" description="Basic residues" evidence="1">
    <location>
        <begin position="1"/>
        <end position="16"/>
    </location>
</feature>
<evidence type="ECO:0000313" key="3">
    <source>
        <dbReference type="Proteomes" id="UP000299102"/>
    </source>
</evidence>
<dbReference type="EMBL" id="BGZK01000273">
    <property type="protein sequence ID" value="GBP33406.1"/>
    <property type="molecule type" value="Genomic_DNA"/>
</dbReference>
<feature type="region of interest" description="Disordered" evidence="1">
    <location>
        <begin position="91"/>
        <end position="112"/>
    </location>
</feature>
<protein>
    <submittedName>
        <fullName evidence="2">Uncharacterized protein</fullName>
    </submittedName>
</protein>
<feature type="compositionally biased region" description="Basic residues" evidence="1">
    <location>
        <begin position="23"/>
        <end position="35"/>
    </location>
</feature>
<comment type="caution">
    <text evidence="2">The sequence shown here is derived from an EMBL/GenBank/DDBJ whole genome shotgun (WGS) entry which is preliminary data.</text>
</comment>
<feature type="region of interest" description="Disordered" evidence="1">
    <location>
        <begin position="1"/>
        <end position="35"/>
    </location>
</feature>
<evidence type="ECO:0000313" key="2">
    <source>
        <dbReference type="EMBL" id="GBP33406.1"/>
    </source>
</evidence>
<accession>A0A4C1V4W3</accession>